<organism evidence="1 2">
    <name type="scientific">Vespula pensylvanica</name>
    <name type="common">Western yellow jacket</name>
    <name type="synonym">Wasp</name>
    <dbReference type="NCBI Taxonomy" id="30213"/>
    <lineage>
        <taxon>Eukaryota</taxon>
        <taxon>Metazoa</taxon>
        <taxon>Ecdysozoa</taxon>
        <taxon>Arthropoda</taxon>
        <taxon>Hexapoda</taxon>
        <taxon>Insecta</taxon>
        <taxon>Pterygota</taxon>
        <taxon>Neoptera</taxon>
        <taxon>Endopterygota</taxon>
        <taxon>Hymenoptera</taxon>
        <taxon>Apocrita</taxon>
        <taxon>Aculeata</taxon>
        <taxon>Vespoidea</taxon>
        <taxon>Vespidae</taxon>
        <taxon>Vespinae</taxon>
        <taxon>Vespula</taxon>
    </lineage>
</organism>
<sequence>MQTCLSGRSPPLNRRLLHAGMRKLGKPSQEENEVISQSTLVLIVVTNSEKMAARSEGNCMGREVDAKEMKQLAKVAANEA</sequence>
<accession>A0A834PDD1</accession>
<dbReference type="AlphaFoldDB" id="A0A834PDD1"/>
<evidence type="ECO:0000313" key="1">
    <source>
        <dbReference type="EMBL" id="KAF7435942.1"/>
    </source>
</evidence>
<dbReference type="Proteomes" id="UP000600918">
    <property type="component" value="Unassembled WGS sequence"/>
</dbReference>
<evidence type="ECO:0000313" key="2">
    <source>
        <dbReference type="Proteomes" id="UP000600918"/>
    </source>
</evidence>
<proteinExistence type="predicted"/>
<comment type="caution">
    <text evidence="1">The sequence shown here is derived from an EMBL/GenBank/DDBJ whole genome shotgun (WGS) entry which is preliminary data.</text>
</comment>
<name>A0A834PDD1_VESPE</name>
<gene>
    <name evidence="1" type="ORF">H0235_004133</name>
</gene>
<dbReference type="EMBL" id="JACSDY010000002">
    <property type="protein sequence ID" value="KAF7435942.1"/>
    <property type="molecule type" value="Genomic_DNA"/>
</dbReference>
<keyword evidence="2" id="KW-1185">Reference proteome</keyword>
<reference evidence="1" key="1">
    <citation type="journal article" date="2020" name="G3 (Bethesda)">
        <title>High-Quality Assemblies for Three Invasive Social Wasps from the &lt;i&gt;Vespula&lt;/i&gt; Genus.</title>
        <authorList>
            <person name="Harrop T.W.R."/>
            <person name="Guhlin J."/>
            <person name="McLaughlin G.M."/>
            <person name="Permina E."/>
            <person name="Stockwell P."/>
            <person name="Gilligan J."/>
            <person name="Le Lec M.F."/>
            <person name="Gruber M.A.M."/>
            <person name="Quinn O."/>
            <person name="Lovegrove M."/>
            <person name="Duncan E.J."/>
            <person name="Remnant E.J."/>
            <person name="Van Eeckhoven J."/>
            <person name="Graham B."/>
            <person name="Knapp R.A."/>
            <person name="Langford K.W."/>
            <person name="Kronenberg Z."/>
            <person name="Press M.O."/>
            <person name="Eacker S.M."/>
            <person name="Wilson-Rankin E.E."/>
            <person name="Purcell J."/>
            <person name="Lester P.J."/>
            <person name="Dearden P.K."/>
        </authorList>
    </citation>
    <scope>NUCLEOTIDE SEQUENCE</scope>
    <source>
        <strain evidence="1">Volc-1</strain>
    </source>
</reference>
<protein>
    <submittedName>
        <fullName evidence="1">Uncharacterized protein</fullName>
    </submittedName>
</protein>